<dbReference type="GO" id="GO:0016740">
    <property type="term" value="F:transferase activity"/>
    <property type="evidence" value="ECO:0007669"/>
    <property type="project" value="UniProtKB-KW"/>
</dbReference>
<dbReference type="AlphaFoldDB" id="A0A3N7HZS1"/>
<dbReference type="GO" id="GO:0005829">
    <property type="term" value="C:cytosol"/>
    <property type="evidence" value="ECO:0007669"/>
    <property type="project" value="TreeGrafter"/>
</dbReference>
<gene>
    <name evidence="2" type="primary">tsaB</name>
    <name evidence="2" type="ORF">DZC73_06385</name>
</gene>
<name>A0A3N7HZS1_9BURK</name>
<feature type="domain" description="Gcp-like" evidence="1">
    <location>
        <begin position="38"/>
        <end position="204"/>
    </location>
</feature>
<evidence type="ECO:0000313" key="2">
    <source>
        <dbReference type="EMBL" id="RQP26621.1"/>
    </source>
</evidence>
<comment type="caution">
    <text evidence="2">The sequence shown here is derived from an EMBL/GenBank/DDBJ whole genome shotgun (WGS) entry which is preliminary data.</text>
</comment>
<dbReference type="OrthoDB" id="9809995at2"/>
<dbReference type="PANTHER" id="PTHR11735:SF11">
    <property type="entry name" value="TRNA THREONYLCARBAMOYLADENOSINE BIOSYNTHESIS PROTEIN TSAB"/>
    <property type="match status" value="1"/>
</dbReference>
<dbReference type="EMBL" id="QUSW01000001">
    <property type="protein sequence ID" value="RQP26621.1"/>
    <property type="molecule type" value="Genomic_DNA"/>
</dbReference>
<dbReference type="Proteomes" id="UP000267464">
    <property type="component" value="Unassembled WGS sequence"/>
</dbReference>
<reference evidence="2 3" key="2">
    <citation type="submission" date="2018-12" db="EMBL/GenBank/DDBJ databases">
        <title>Rhizobacter gummiphilus sp. nov., a rubber-degrading bacterium isolated from the soil of a botanical garden in Japan.</title>
        <authorList>
            <person name="Shunsuke S.S."/>
        </authorList>
    </citation>
    <scope>NUCLEOTIDE SEQUENCE [LARGE SCALE GENOMIC DNA]</scope>
    <source>
        <strain evidence="2 3">S-16</strain>
    </source>
</reference>
<dbReference type="GO" id="GO:0002949">
    <property type="term" value="P:tRNA threonylcarbamoyladenosine modification"/>
    <property type="evidence" value="ECO:0007669"/>
    <property type="project" value="InterPro"/>
</dbReference>
<dbReference type="CDD" id="cd24032">
    <property type="entry name" value="ASKHA_NBD_TsaB"/>
    <property type="match status" value="1"/>
</dbReference>
<dbReference type="RefSeq" id="WP_124539313.1">
    <property type="nucleotide sequence ID" value="NZ_QUSW01000001.1"/>
</dbReference>
<reference evidence="2 3" key="1">
    <citation type="submission" date="2018-08" db="EMBL/GenBank/DDBJ databases">
        <authorList>
            <person name="Khan S.A."/>
            <person name="Jeon C.O."/>
            <person name="Chun B.H."/>
            <person name="Jeong S.E."/>
        </authorList>
    </citation>
    <scope>NUCLEOTIDE SEQUENCE [LARGE SCALE GENOMIC DNA]</scope>
    <source>
        <strain evidence="2 3">S-16</strain>
    </source>
</reference>
<dbReference type="SUPFAM" id="SSF53067">
    <property type="entry name" value="Actin-like ATPase domain"/>
    <property type="match status" value="2"/>
</dbReference>
<accession>A0A3N7HZS1</accession>
<dbReference type="InterPro" id="IPR043129">
    <property type="entry name" value="ATPase_NBD"/>
</dbReference>
<protein>
    <submittedName>
        <fullName evidence="2">tRNA (Adenosine(37)-N6)-threonylcarbamoyltransferase complex dimerization subunit type 1 TsaB</fullName>
    </submittedName>
</protein>
<keyword evidence="3" id="KW-1185">Reference proteome</keyword>
<dbReference type="PANTHER" id="PTHR11735">
    <property type="entry name" value="TRNA N6-ADENOSINE THREONYLCARBAMOYLTRANSFERASE"/>
    <property type="match status" value="1"/>
</dbReference>
<dbReference type="Gene3D" id="3.30.420.40">
    <property type="match status" value="2"/>
</dbReference>
<evidence type="ECO:0000259" key="1">
    <source>
        <dbReference type="Pfam" id="PF00814"/>
    </source>
</evidence>
<proteinExistence type="predicted"/>
<dbReference type="Pfam" id="PF00814">
    <property type="entry name" value="TsaD"/>
    <property type="match status" value="1"/>
</dbReference>
<dbReference type="InterPro" id="IPR000905">
    <property type="entry name" value="Gcp-like_dom"/>
</dbReference>
<keyword evidence="2" id="KW-0808">Transferase</keyword>
<organism evidence="2 3">
    <name type="scientific">Piscinibacter terrae</name>
    <dbReference type="NCBI Taxonomy" id="2496871"/>
    <lineage>
        <taxon>Bacteria</taxon>
        <taxon>Pseudomonadati</taxon>
        <taxon>Pseudomonadota</taxon>
        <taxon>Betaproteobacteria</taxon>
        <taxon>Burkholderiales</taxon>
        <taxon>Sphaerotilaceae</taxon>
        <taxon>Piscinibacter</taxon>
    </lineage>
</organism>
<sequence>MTTLLAFDTATERMSIALAHQGRTWVRESAGGAQASALLIPGIMGVLDEAGVELAQVDAIAFGRGPGAFTGLRTACSVAQGLAFGANKPVLPVDTLLAVAEDARQGEAPQRIWVAMDARMNEIYAAHYLYENGHWSTLVAPCLIDVAMLNEHWAAEAPQAVAGSALTAFAGLQTGQARLAPDASPHARAMLPLALTMWNDGAAVDAALAIPLYVRDKVAQTTAEREAARLAKESAEVSR</sequence>
<dbReference type="InterPro" id="IPR022496">
    <property type="entry name" value="T6A_TsaB"/>
</dbReference>
<evidence type="ECO:0000313" key="3">
    <source>
        <dbReference type="Proteomes" id="UP000267464"/>
    </source>
</evidence>
<dbReference type="NCBIfam" id="TIGR03725">
    <property type="entry name" value="T6A_YeaZ"/>
    <property type="match status" value="1"/>
</dbReference>